<evidence type="ECO:0000256" key="1">
    <source>
        <dbReference type="ARBA" id="ARBA00004651"/>
    </source>
</evidence>
<keyword evidence="6 7" id="KW-0472">Membrane</keyword>
<dbReference type="AlphaFoldDB" id="A0A0F9CVC2"/>
<evidence type="ECO:0000259" key="8">
    <source>
        <dbReference type="PROSITE" id="PS50928"/>
    </source>
</evidence>
<evidence type="ECO:0000256" key="2">
    <source>
        <dbReference type="ARBA" id="ARBA00022448"/>
    </source>
</evidence>
<keyword evidence="5 7" id="KW-1133">Transmembrane helix</keyword>
<protein>
    <recommendedName>
        <fullName evidence="8">ABC transmembrane type-1 domain-containing protein</fullName>
    </recommendedName>
</protein>
<dbReference type="GO" id="GO:0005886">
    <property type="term" value="C:plasma membrane"/>
    <property type="evidence" value="ECO:0007669"/>
    <property type="project" value="UniProtKB-SubCell"/>
</dbReference>
<evidence type="ECO:0000256" key="6">
    <source>
        <dbReference type="ARBA" id="ARBA00023136"/>
    </source>
</evidence>
<feature type="transmembrane region" description="Helical" evidence="7">
    <location>
        <begin position="27"/>
        <end position="51"/>
    </location>
</feature>
<dbReference type="EMBL" id="LAZR01044780">
    <property type="protein sequence ID" value="KKL03818.1"/>
    <property type="molecule type" value="Genomic_DNA"/>
</dbReference>
<dbReference type="InterPro" id="IPR000515">
    <property type="entry name" value="MetI-like"/>
</dbReference>
<dbReference type="PANTHER" id="PTHR32243:SF52">
    <property type="entry name" value="ABC TRANSPORTER PERMEASE PROTEIN"/>
    <property type="match status" value="1"/>
</dbReference>
<comment type="caution">
    <text evidence="9">The sequence shown here is derived from an EMBL/GenBank/DDBJ whole genome shotgun (WGS) entry which is preliminary data.</text>
</comment>
<evidence type="ECO:0000256" key="4">
    <source>
        <dbReference type="ARBA" id="ARBA00022692"/>
    </source>
</evidence>
<dbReference type="PANTHER" id="PTHR32243">
    <property type="entry name" value="MALTOSE TRANSPORT SYSTEM PERMEASE-RELATED"/>
    <property type="match status" value="1"/>
</dbReference>
<keyword evidence="2" id="KW-0813">Transport</keyword>
<dbReference type="Pfam" id="PF00528">
    <property type="entry name" value="BPD_transp_1"/>
    <property type="match status" value="1"/>
</dbReference>
<reference evidence="9" key="1">
    <citation type="journal article" date="2015" name="Nature">
        <title>Complex archaea that bridge the gap between prokaryotes and eukaryotes.</title>
        <authorList>
            <person name="Spang A."/>
            <person name="Saw J.H."/>
            <person name="Jorgensen S.L."/>
            <person name="Zaremba-Niedzwiedzka K."/>
            <person name="Martijn J."/>
            <person name="Lind A.E."/>
            <person name="van Eijk R."/>
            <person name="Schleper C."/>
            <person name="Guy L."/>
            <person name="Ettema T.J."/>
        </authorList>
    </citation>
    <scope>NUCLEOTIDE SEQUENCE</scope>
</reference>
<evidence type="ECO:0000313" key="9">
    <source>
        <dbReference type="EMBL" id="KKL03818.1"/>
    </source>
</evidence>
<name>A0A0F9CVC2_9ZZZZ</name>
<feature type="domain" description="ABC transmembrane type-1" evidence="8">
    <location>
        <begin position="1"/>
        <end position="182"/>
    </location>
</feature>
<evidence type="ECO:0000256" key="7">
    <source>
        <dbReference type="SAM" id="Phobius"/>
    </source>
</evidence>
<dbReference type="InterPro" id="IPR050901">
    <property type="entry name" value="BP-dep_ABC_trans_perm"/>
</dbReference>
<dbReference type="InterPro" id="IPR035906">
    <property type="entry name" value="MetI-like_sf"/>
</dbReference>
<feature type="transmembrane region" description="Helical" evidence="7">
    <location>
        <begin position="116"/>
        <end position="138"/>
    </location>
</feature>
<feature type="transmembrane region" description="Helical" evidence="7">
    <location>
        <begin position="58"/>
        <end position="78"/>
    </location>
</feature>
<keyword evidence="3" id="KW-1003">Cell membrane</keyword>
<proteinExistence type="predicted"/>
<keyword evidence="4 7" id="KW-0812">Transmembrane</keyword>
<evidence type="ECO:0000256" key="5">
    <source>
        <dbReference type="ARBA" id="ARBA00022989"/>
    </source>
</evidence>
<feature type="transmembrane region" description="Helical" evidence="7">
    <location>
        <begin position="159"/>
        <end position="182"/>
    </location>
</feature>
<gene>
    <name evidence="9" type="ORF">LCGC14_2622310</name>
</gene>
<organism evidence="9">
    <name type="scientific">marine sediment metagenome</name>
    <dbReference type="NCBI Taxonomy" id="412755"/>
    <lineage>
        <taxon>unclassified sequences</taxon>
        <taxon>metagenomes</taxon>
        <taxon>ecological metagenomes</taxon>
    </lineage>
</organism>
<feature type="non-terminal residue" evidence="9">
    <location>
        <position position="1"/>
    </location>
</feature>
<comment type="subcellular location">
    <subcellularLocation>
        <location evidence="1">Cell membrane</location>
        <topology evidence="1">Multi-pass membrane protein</topology>
    </subcellularLocation>
</comment>
<dbReference type="CDD" id="cd06261">
    <property type="entry name" value="TM_PBP2"/>
    <property type="match status" value="1"/>
</dbReference>
<dbReference type="PROSITE" id="PS50928">
    <property type="entry name" value="ABC_TM1"/>
    <property type="match status" value="1"/>
</dbReference>
<accession>A0A0F9CVC2</accession>
<dbReference type="Gene3D" id="1.10.3720.10">
    <property type="entry name" value="MetI-like"/>
    <property type="match status" value="1"/>
</dbReference>
<dbReference type="SUPFAM" id="SSF161098">
    <property type="entry name" value="MetI-like"/>
    <property type="match status" value="1"/>
</dbReference>
<sequence>VTLLSLLLGTMAAYVLSRYKMPGKDDLMFAILSTRMLPPIVVLIPISLLFTNIGLKDTYLGFLLLYTMFNMAFSVWIMKSFFDDVPFSFEEAAMCDGYTRFRAFLKVVLPMVKPGLAATSIFCGILVWNEFLFAIVIGTRKWVFMPPTIFTMSYGAEGIIWGVLASSSLIYIVPVLVFVYLVRKNLLRGITFGVIRG</sequence>
<dbReference type="GO" id="GO:0055085">
    <property type="term" value="P:transmembrane transport"/>
    <property type="evidence" value="ECO:0007669"/>
    <property type="project" value="InterPro"/>
</dbReference>
<evidence type="ECO:0000256" key="3">
    <source>
        <dbReference type="ARBA" id="ARBA00022475"/>
    </source>
</evidence>